<dbReference type="EMBL" id="FMAE01000004">
    <property type="protein sequence ID" value="SCB31910.1"/>
    <property type="molecule type" value="Genomic_DNA"/>
</dbReference>
<evidence type="ECO:0000256" key="2">
    <source>
        <dbReference type="ARBA" id="ARBA00002824"/>
    </source>
</evidence>
<reference evidence="13 14" key="1">
    <citation type="submission" date="2016-08" db="EMBL/GenBank/DDBJ databases">
        <authorList>
            <person name="Seilhamer J.J."/>
        </authorList>
    </citation>
    <scope>NUCLEOTIDE SEQUENCE [LARGE SCALE GENOMIC DNA]</scope>
    <source>
        <strain evidence="13 14">CCBAU 10071</strain>
    </source>
</reference>
<dbReference type="PROSITE" id="PS00595">
    <property type="entry name" value="AA_TRANSFER_CLASS_5"/>
    <property type="match status" value="1"/>
</dbReference>
<dbReference type="GeneID" id="93177109"/>
<comment type="function">
    <text evidence="2 11">Catalyzes the removal of elemental sulfur and selenium atoms from L-cysteine, L-cystine, L-selenocysteine, and L-selenocystine to produce L-alanine.</text>
</comment>
<comment type="function">
    <text evidence="3">Catalyzes the removal of elemental sulfur atoms from cysteine to produce alanine. Seems to participate in the biosynthesis of the nitrogenase metalloclusters by providing the inorganic sulfur required for the Fe-S core formation.</text>
</comment>
<evidence type="ECO:0000256" key="4">
    <source>
        <dbReference type="ARBA" id="ARBA00010447"/>
    </source>
</evidence>
<keyword evidence="8 11" id="KW-0663">Pyridoxal phosphate</keyword>
<evidence type="ECO:0000256" key="3">
    <source>
        <dbReference type="ARBA" id="ARBA00003120"/>
    </source>
</evidence>
<dbReference type="SUPFAM" id="SSF53383">
    <property type="entry name" value="PLP-dependent transferases"/>
    <property type="match status" value="1"/>
</dbReference>
<dbReference type="GO" id="GO:0030170">
    <property type="term" value="F:pyridoxal phosphate binding"/>
    <property type="evidence" value="ECO:0007669"/>
    <property type="project" value="UniProtKB-UniRule"/>
</dbReference>
<dbReference type="PANTHER" id="PTHR43586">
    <property type="entry name" value="CYSTEINE DESULFURASE"/>
    <property type="match status" value="1"/>
</dbReference>
<proteinExistence type="inferred from homology"/>
<dbReference type="InterPro" id="IPR010970">
    <property type="entry name" value="Cys_dSase_SufS"/>
</dbReference>
<evidence type="ECO:0000313" key="13">
    <source>
        <dbReference type="EMBL" id="SCB31910.1"/>
    </source>
</evidence>
<dbReference type="InterPro" id="IPR015421">
    <property type="entry name" value="PyrdxlP-dep_Trfase_major"/>
</dbReference>
<evidence type="ECO:0000256" key="9">
    <source>
        <dbReference type="ARBA" id="ARBA00050776"/>
    </source>
</evidence>
<dbReference type="InterPro" id="IPR015422">
    <property type="entry name" value="PyrdxlP-dep_Trfase_small"/>
</dbReference>
<evidence type="ECO:0000259" key="12">
    <source>
        <dbReference type="Pfam" id="PF00266"/>
    </source>
</evidence>
<dbReference type="PIRSF" id="PIRSF005572">
    <property type="entry name" value="NifS"/>
    <property type="match status" value="1"/>
</dbReference>
<dbReference type="CDD" id="cd06453">
    <property type="entry name" value="SufS_like"/>
    <property type="match status" value="1"/>
</dbReference>
<organism evidence="13 14">
    <name type="scientific">Bradyrhizobium yuanmingense</name>
    <dbReference type="NCBI Taxonomy" id="108015"/>
    <lineage>
        <taxon>Bacteria</taxon>
        <taxon>Pseudomonadati</taxon>
        <taxon>Pseudomonadota</taxon>
        <taxon>Alphaproteobacteria</taxon>
        <taxon>Hyphomicrobiales</taxon>
        <taxon>Nitrobacteraceae</taxon>
        <taxon>Bradyrhizobium</taxon>
    </lineage>
</organism>
<name>A0A1C3VVX4_9BRAD</name>
<dbReference type="InterPro" id="IPR015424">
    <property type="entry name" value="PyrdxlP-dep_Trfase"/>
</dbReference>
<dbReference type="InterPro" id="IPR000192">
    <property type="entry name" value="Aminotrans_V_dom"/>
</dbReference>
<dbReference type="RefSeq" id="WP_036022923.1">
    <property type="nucleotide sequence ID" value="NZ_CP104173.1"/>
</dbReference>
<comment type="cofactor">
    <cofactor evidence="1 10">
        <name>pyridoxal 5'-phosphate</name>
        <dbReference type="ChEBI" id="CHEBI:597326"/>
    </cofactor>
</comment>
<dbReference type="GO" id="GO:0031071">
    <property type="term" value="F:cysteine desulfurase activity"/>
    <property type="evidence" value="ECO:0007669"/>
    <property type="project" value="UniProtKB-UniRule"/>
</dbReference>
<gene>
    <name evidence="13" type="ORF">GA0061099_1004697</name>
</gene>
<evidence type="ECO:0000256" key="5">
    <source>
        <dbReference type="ARBA" id="ARBA00012239"/>
    </source>
</evidence>
<evidence type="ECO:0000256" key="10">
    <source>
        <dbReference type="RuleBase" id="RU004504"/>
    </source>
</evidence>
<dbReference type="Gene3D" id="3.40.640.10">
    <property type="entry name" value="Type I PLP-dependent aspartate aminotransferase-like (Major domain)"/>
    <property type="match status" value="1"/>
</dbReference>
<evidence type="ECO:0000313" key="14">
    <source>
        <dbReference type="Proteomes" id="UP000183174"/>
    </source>
</evidence>
<protein>
    <recommendedName>
        <fullName evidence="6 11">Cysteine desulfurase</fullName>
        <ecNumber evidence="5 11">2.8.1.7</ecNumber>
    </recommendedName>
</protein>
<evidence type="ECO:0000256" key="8">
    <source>
        <dbReference type="ARBA" id="ARBA00022898"/>
    </source>
</evidence>
<comment type="catalytic activity">
    <reaction evidence="9 11">
        <text>(sulfur carrier)-H + L-cysteine = (sulfur carrier)-SH + L-alanine</text>
        <dbReference type="Rhea" id="RHEA:43892"/>
        <dbReference type="Rhea" id="RHEA-COMP:14737"/>
        <dbReference type="Rhea" id="RHEA-COMP:14739"/>
        <dbReference type="ChEBI" id="CHEBI:29917"/>
        <dbReference type="ChEBI" id="CHEBI:35235"/>
        <dbReference type="ChEBI" id="CHEBI:57972"/>
        <dbReference type="ChEBI" id="CHEBI:64428"/>
        <dbReference type="EC" id="2.8.1.7"/>
    </reaction>
</comment>
<dbReference type="InterPro" id="IPR020578">
    <property type="entry name" value="Aminotrans_V_PyrdxlP_BS"/>
</dbReference>
<dbReference type="PANTHER" id="PTHR43586:SF8">
    <property type="entry name" value="CYSTEINE DESULFURASE 1, CHLOROPLASTIC"/>
    <property type="match status" value="1"/>
</dbReference>
<keyword evidence="7 11" id="KW-0808">Transferase</keyword>
<dbReference type="AlphaFoldDB" id="A0A1C3VVX4"/>
<dbReference type="Proteomes" id="UP000183174">
    <property type="component" value="Unassembled WGS sequence"/>
</dbReference>
<dbReference type="GO" id="GO:0006534">
    <property type="term" value="P:cysteine metabolic process"/>
    <property type="evidence" value="ECO:0007669"/>
    <property type="project" value="UniProtKB-UniRule"/>
</dbReference>
<sequence>MSTHPAVKNGAYDVTRVRQDFPALAMQVYGKPLVYLDNAASAQKPSAVLDRMTQAYTSEYANVHRGLHYLANAATEAYEGGRTKVAQFINAARTEEVIFTRNATEAINLVASSWGAPNIGEGDEIVISIMEHHSNIVPWHFLRERQGAVIKWAPVDDEGNFLIDEFEKLLTSKTKLVAITQMSNALGTIVPVKDVVRIAHARGIPVLVDGSQGAVHLPVDVQDIGCDFYVFTGHKVYGPTGIGVLWAKYDHLVAMRPFNGGGEMIREVSRDVVTYGDPPHKFEAGTPAIVEAVGLGAAIDYVNSIGKERIAAYEADLTAYAQERLREINSLRLIGTARGKGPVISFELKGAHAHDVATVIDRQGIAVRAGTHCVMPLLERFNVTATCRASFGMYNTREEVDHLAQALLKARDLFA</sequence>
<feature type="domain" description="Aminotransferase class V" evidence="12">
    <location>
        <begin position="34"/>
        <end position="403"/>
    </location>
</feature>
<accession>A0A1C3VVX4</accession>
<dbReference type="NCBIfam" id="TIGR01979">
    <property type="entry name" value="sufS"/>
    <property type="match status" value="1"/>
</dbReference>
<dbReference type="EC" id="2.8.1.7" evidence="5 11"/>
<evidence type="ECO:0000256" key="11">
    <source>
        <dbReference type="RuleBase" id="RU004506"/>
    </source>
</evidence>
<comment type="similarity">
    <text evidence="4 11">Belongs to the class-V pyridoxal-phosphate-dependent aminotransferase family. Csd subfamily.</text>
</comment>
<dbReference type="Pfam" id="PF00266">
    <property type="entry name" value="Aminotran_5"/>
    <property type="match status" value="1"/>
</dbReference>
<evidence type="ECO:0000256" key="6">
    <source>
        <dbReference type="ARBA" id="ARBA00013558"/>
    </source>
</evidence>
<dbReference type="Gene3D" id="3.90.1150.10">
    <property type="entry name" value="Aspartate Aminotransferase, domain 1"/>
    <property type="match status" value="1"/>
</dbReference>
<evidence type="ECO:0000256" key="1">
    <source>
        <dbReference type="ARBA" id="ARBA00001933"/>
    </source>
</evidence>
<dbReference type="InterPro" id="IPR016454">
    <property type="entry name" value="Cysteine_dSase"/>
</dbReference>
<evidence type="ECO:0000256" key="7">
    <source>
        <dbReference type="ARBA" id="ARBA00022679"/>
    </source>
</evidence>